<accession>A0A3Q9F1N6</accession>
<dbReference type="AlphaFoldDB" id="A0A3Q9F1N6"/>
<evidence type="ECO:0000313" key="2">
    <source>
        <dbReference type="EMBL" id="AZQ50569.1"/>
    </source>
</evidence>
<reference evidence="2 3" key="1">
    <citation type="submission" date="2018-12" db="EMBL/GenBank/DDBJ databases">
        <title>Cadmium resistance mechanism in endophytic bacteria Burkholderia cenocepacia YG-3.</title>
        <authorList>
            <person name="Zhang X."/>
            <person name="Wang X."/>
            <person name="Zhu Y."/>
        </authorList>
    </citation>
    <scope>NUCLEOTIDE SEQUENCE [LARGE SCALE GENOMIC DNA]</scope>
    <source>
        <strain evidence="2 3">YG-3</strain>
    </source>
</reference>
<dbReference type="EMBL" id="CP034545">
    <property type="protein sequence ID" value="AZQ50569.1"/>
    <property type="molecule type" value="Genomic_DNA"/>
</dbReference>
<dbReference type="Proteomes" id="UP000277191">
    <property type="component" value="Chromosome 1"/>
</dbReference>
<protein>
    <submittedName>
        <fullName evidence="2">Uncharacterized protein</fullName>
    </submittedName>
</protein>
<name>A0A3Q9F1N6_9BURK</name>
<feature type="region of interest" description="Disordered" evidence="1">
    <location>
        <begin position="1"/>
        <end position="21"/>
    </location>
</feature>
<sequence>MTGVRKKTWNRTRSRLSRVNPDTAHDISNTLLCYKGATLCNPRTRASVLEWKAVLAILVNPQLPAA</sequence>
<evidence type="ECO:0000256" key="1">
    <source>
        <dbReference type="SAM" id="MobiDB-lite"/>
    </source>
</evidence>
<feature type="compositionally biased region" description="Basic residues" evidence="1">
    <location>
        <begin position="1"/>
        <end position="16"/>
    </location>
</feature>
<evidence type="ECO:0000313" key="3">
    <source>
        <dbReference type="Proteomes" id="UP000277191"/>
    </source>
</evidence>
<organism evidence="2 3">
    <name type="scientific">Burkholderia cenocepacia</name>
    <dbReference type="NCBI Taxonomy" id="95486"/>
    <lineage>
        <taxon>Bacteria</taxon>
        <taxon>Pseudomonadati</taxon>
        <taxon>Pseudomonadota</taxon>
        <taxon>Betaproteobacteria</taxon>
        <taxon>Burkholderiales</taxon>
        <taxon>Burkholderiaceae</taxon>
        <taxon>Burkholderia</taxon>
        <taxon>Burkholderia cepacia complex</taxon>
    </lineage>
</organism>
<gene>
    <name evidence="2" type="ORF">D5R55_05890</name>
</gene>
<proteinExistence type="predicted"/>